<dbReference type="AlphaFoldDB" id="A0A644YC77"/>
<protein>
    <submittedName>
        <fullName evidence="1">Uncharacterized protein</fullName>
    </submittedName>
</protein>
<reference evidence="1" key="1">
    <citation type="submission" date="2019-08" db="EMBL/GenBank/DDBJ databases">
        <authorList>
            <person name="Kucharzyk K."/>
            <person name="Murdoch R.W."/>
            <person name="Higgins S."/>
            <person name="Loffler F."/>
        </authorList>
    </citation>
    <scope>NUCLEOTIDE SEQUENCE</scope>
</reference>
<dbReference type="EMBL" id="VSSQ01004523">
    <property type="protein sequence ID" value="MPM25548.1"/>
    <property type="molecule type" value="Genomic_DNA"/>
</dbReference>
<gene>
    <name evidence="1" type="ORF">SDC9_72044</name>
</gene>
<organism evidence="1">
    <name type="scientific">bioreactor metagenome</name>
    <dbReference type="NCBI Taxonomy" id="1076179"/>
    <lineage>
        <taxon>unclassified sequences</taxon>
        <taxon>metagenomes</taxon>
        <taxon>ecological metagenomes</taxon>
    </lineage>
</organism>
<sequence>MWVALQDAPVHECAGVALVGVADDKFLIRFLLVGGFPFDSCREARAAAASEAGFLYFADYIQGIFFKTLENGKVAVPRDVGVQRRVFHLAAVAQNDLYLFPEEGDVLHFGDMYLAIGVQVGILFRDASAHKVAFDDLTDLIRVQLYIEVAAWIDEQLGADGAGTHAAGGDYLNLFRKTVNFKGCRQRLTNRLAVGRDTACAAADQNVILIALLFVQVGFFDFLQFVRTLNHCQHPLPSDRRLKALLTFPV</sequence>
<name>A0A644YC77_9ZZZZ</name>
<evidence type="ECO:0000313" key="1">
    <source>
        <dbReference type="EMBL" id="MPM25548.1"/>
    </source>
</evidence>
<proteinExistence type="predicted"/>
<comment type="caution">
    <text evidence="1">The sequence shown here is derived from an EMBL/GenBank/DDBJ whole genome shotgun (WGS) entry which is preliminary data.</text>
</comment>
<accession>A0A644YC77</accession>